<comment type="caution">
    <text evidence="1">The sequence shown here is derived from an EMBL/GenBank/DDBJ whole genome shotgun (WGS) entry which is preliminary data.</text>
</comment>
<keyword evidence="2" id="KW-1185">Reference proteome</keyword>
<name>A0ABU8KEL1_9HYPH</name>
<reference evidence="1 2" key="1">
    <citation type="submission" date="2022-12" db="EMBL/GenBank/DDBJ databases">
        <authorList>
            <person name="Muema E."/>
        </authorList>
    </citation>
    <scope>NUCLEOTIDE SEQUENCE [LARGE SCALE GENOMIC DNA]</scope>
    <source>
        <strain evidence="2">1330</strain>
    </source>
</reference>
<dbReference type="Proteomes" id="UP001366503">
    <property type="component" value="Unassembled WGS sequence"/>
</dbReference>
<dbReference type="RefSeq" id="WP_337093948.1">
    <property type="nucleotide sequence ID" value="NZ_JAPYKO010000010.1"/>
</dbReference>
<dbReference type="EMBL" id="JAPYKO010000010">
    <property type="protein sequence ID" value="MEI9403571.1"/>
    <property type="molecule type" value="Genomic_DNA"/>
</dbReference>
<accession>A0ABU8KEL1</accession>
<proteinExistence type="predicted"/>
<evidence type="ECO:0000313" key="2">
    <source>
        <dbReference type="Proteomes" id="UP001366503"/>
    </source>
</evidence>
<evidence type="ECO:0008006" key="3">
    <source>
        <dbReference type="Google" id="ProtNLM"/>
    </source>
</evidence>
<organism evidence="1 2">
    <name type="scientific">Mesorhizobium argentiipisi</name>
    <dbReference type="NCBI Taxonomy" id="3015175"/>
    <lineage>
        <taxon>Bacteria</taxon>
        <taxon>Pseudomonadati</taxon>
        <taxon>Pseudomonadota</taxon>
        <taxon>Alphaproteobacteria</taxon>
        <taxon>Hyphomicrobiales</taxon>
        <taxon>Phyllobacteriaceae</taxon>
        <taxon>Mesorhizobium</taxon>
    </lineage>
</organism>
<gene>
    <name evidence="1" type="ORF">O7A05_15550</name>
</gene>
<evidence type="ECO:0000313" key="1">
    <source>
        <dbReference type="EMBL" id="MEI9403571.1"/>
    </source>
</evidence>
<protein>
    <recommendedName>
        <fullName evidence="3">DUF3102 domain-containing protein</fullName>
    </recommendedName>
</protein>
<sequence length="145" mass="16389">MTEIEVDGVGTYRLPNEWQYRRLGRMRGEKRHTAVLAFGCGMTVRQFAKLPLDRQQAVHWAYLALMAPPDPEPADNDVVTLPGGRWSAEIKLKVGCWLMHMKETLPRGHFGLWVEKQQGLSRSMALQCMALAREASQKAIEARAA</sequence>